<comment type="caution">
    <text evidence="2">The sequence shown here is derived from an EMBL/GenBank/DDBJ whole genome shotgun (WGS) entry which is preliminary data.</text>
</comment>
<sequence length="61" mass="6489">MNAMLTELNKQNLVFMSESGTLTDSTVLPSCASDQAFRTSPKATSSATAVDMSSDVFPSIR</sequence>
<evidence type="ECO:0000313" key="3">
    <source>
        <dbReference type="Proteomes" id="UP000076154"/>
    </source>
</evidence>
<protein>
    <submittedName>
        <fullName evidence="2">Uncharacterized protein</fullName>
    </submittedName>
</protein>
<name>A0A369J3D8_HYPMA</name>
<accession>A0A369J3D8</accession>
<keyword evidence="3" id="KW-1185">Reference proteome</keyword>
<gene>
    <name evidence="2" type="ORF">Hypma_002767</name>
</gene>
<dbReference type="EMBL" id="LUEZ02000124">
    <property type="protein sequence ID" value="RDB16559.1"/>
    <property type="molecule type" value="Genomic_DNA"/>
</dbReference>
<feature type="region of interest" description="Disordered" evidence="1">
    <location>
        <begin position="41"/>
        <end position="61"/>
    </location>
</feature>
<dbReference type="AlphaFoldDB" id="A0A369J3D8"/>
<reference evidence="2" key="1">
    <citation type="submission" date="2018-04" db="EMBL/GenBank/DDBJ databases">
        <title>Whole genome sequencing of Hypsizygus marmoreus.</title>
        <authorList>
            <person name="Choi I.-G."/>
            <person name="Min B."/>
            <person name="Kim J.-G."/>
            <person name="Kim S."/>
            <person name="Oh Y.-L."/>
            <person name="Kong W.-S."/>
            <person name="Park H."/>
            <person name="Jeong J."/>
            <person name="Song E.-S."/>
        </authorList>
    </citation>
    <scope>NUCLEOTIDE SEQUENCE [LARGE SCALE GENOMIC DNA]</scope>
    <source>
        <strain evidence="2">51987-8</strain>
    </source>
</reference>
<proteinExistence type="predicted"/>
<organism evidence="2 3">
    <name type="scientific">Hypsizygus marmoreus</name>
    <name type="common">White beech mushroom</name>
    <name type="synonym">Agaricus marmoreus</name>
    <dbReference type="NCBI Taxonomy" id="39966"/>
    <lineage>
        <taxon>Eukaryota</taxon>
        <taxon>Fungi</taxon>
        <taxon>Dikarya</taxon>
        <taxon>Basidiomycota</taxon>
        <taxon>Agaricomycotina</taxon>
        <taxon>Agaricomycetes</taxon>
        <taxon>Agaricomycetidae</taxon>
        <taxon>Agaricales</taxon>
        <taxon>Tricholomatineae</taxon>
        <taxon>Lyophyllaceae</taxon>
        <taxon>Hypsizygus</taxon>
    </lineage>
</organism>
<dbReference type="Proteomes" id="UP000076154">
    <property type="component" value="Unassembled WGS sequence"/>
</dbReference>
<evidence type="ECO:0000256" key="1">
    <source>
        <dbReference type="SAM" id="MobiDB-lite"/>
    </source>
</evidence>
<dbReference type="InParanoid" id="A0A369J3D8"/>
<evidence type="ECO:0000313" key="2">
    <source>
        <dbReference type="EMBL" id="RDB16559.1"/>
    </source>
</evidence>